<name>A0A268HFN3_9BACI</name>
<sequence>MFYIDGLIRFYYNIINRILSEGGEGLTIQIGVTGWGDHDKLYPDAKARQQKLKTYATHFEVVEVDSSFYAIQSVSNYTKWAEETPEHFSFIIKAHQDMTGQSRKKMTRAEAAALFDHFLASIQPIIEADKLAAVLFQFPPWFQVEKTSIDRLRFIRELTKGLPVAIEFRHQSWYAEEYRDRTLRLLRELAFIHTVCDEPQAGSGSVPAVPEATNDQLTLVRFHGRNVHGWNQNGREDWRKVRFLYRYNQTELKEWRETALELDHSSTRVILLFNNNSGGDASDNAKEMMQLLGQQLPDPPPEQLNLFD</sequence>
<gene>
    <name evidence="1" type="ORF">CHI12_05065</name>
</gene>
<accession>A0A268HFN3</accession>
<dbReference type="EMBL" id="NPBH01000014">
    <property type="protein sequence ID" value="PAE08702.1"/>
    <property type="molecule type" value="Genomic_DNA"/>
</dbReference>
<protein>
    <recommendedName>
        <fullName evidence="3">DUF72 domain-containing protein</fullName>
    </recommendedName>
</protein>
<dbReference type="PANTHER" id="PTHR30348:SF13">
    <property type="entry name" value="UPF0759 PROTEIN YUNF"/>
    <property type="match status" value="1"/>
</dbReference>
<reference evidence="1 2" key="1">
    <citation type="submission" date="2017-07" db="EMBL/GenBank/DDBJ databases">
        <title>Isolation and whole genome analysis of endospore-forming bacteria from heroin.</title>
        <authorList>
            <person name="Kalinowski J."/>
            <person name="Ahrens B."/>
            <person name="Al-Dilaimi A."/>
            <person name="Winkler A."/>
            <person name="Wibberg D."/>
            <person name="Schleenbecker U."/>
            <person name="Ruckert C."/>
            <person name="Wolfel R."/>
            <person name="Grass G."/>
        </authorList>
    </citation>
    <scope>NUCLEOTIDE SEQUENCE [LARGE SCALE GENOMIC DNA]</scope>
    <source>
        <strain evidence="1 2">7509</strain>
    </source>
</reference>
<dbReference type="AlphaFoldDB" id="A0A268HFN3"/>
<dbReference type="PANTHER" id="PTHR30348">
    <property type="entry name" value="UNCHARACTERIZED PROTEIN YECE"/>
    <property type="match status" value="1"/>
</dbReference>
<dbReference type="Gene3D" id="3.20.20.410">
    <property type="entry name" value="Protein of unknown function UPF0759"/>
    <property type="match status" value="1"/>
</dbReference>
<evidence type="ECO:0000313" key="1">
    <source>
        <dbReference type="EMBL" id="PAE08702.1"/>
    </source>
</evidence>
<evidence type="ECO:0000313" key="2">
    <source>
        <dbReference type="Proteomes" id="UP000216475"/>
    </source>
</evidence>
<dbReference type="Proteomes" id="UP000216475">
    <property type="component" value="Unassembled WGS sequence"/>
</dbReference>
<dbReference type="InterPro" id="IPR002763">
    <property type="entry name" value="DUF72"/>
</dbReference>
<organism evidence="1 2">
    <name type="scientific">Terribacillus saccharophilus</name>
    <dbReference type="NCBI Taxonomy" id="361277"/>
    <lineage>
        <taxon>Bacteria</taxon>
        <taxon>Bacillati</taxon>
        <taxon>Bacillota</taxon>
        <taxon>Bacilli</taxon>
        <taxon>Bacillales</taxon>
        <taxon>Bacillaceae</taxon>
        <taxon>Terribacillus</taxon>
    </lineage>
</organism>
<dbReference type="Pfam" id="PF01904">
    <property type="entry name" value="DUF72"/>
    <property type="match status" value="1"/>
</dbReference>
<dbReference type="SUPFAM" id="SSF117396">
    <property type="entry name" value="TM1631-like"/>
    <property type="match status" value="1"/>
</dbReference>
<comment type="caution">
    <text evidence="1">The sequence shown here is derived from an EMBL/GenBank/DDBJ whole genome shotgun (WGS) entry which is preliminary data.</text>
</comment>
<proteinExistence type="predicted"/>
<evidence type="ECO:0008006" key="3">
    <source>
        <dbReference type="Google" id="ProtNLM"/>
    </source>
</evidence>
<dbReference type="InterPro" id="IPR036520">
    <property type="entry name" value="UPF0759_sf"/>
</dbReference>